<evidence type="ECO:0000313" key="3">
    <source>
        <dbReference type="Proteomes" id="UP000037267"/>
    </source>
</evidence>
<feature type="transmembrane region" description="Helical" evidence="1">
    <location>
        <begin position="62"/>
        <end position="82"/>
    </location>
</feature>
<keyword evidence="1" id="KW-0812">Transmembrane</keyword>
<sequence length="149" mass="17668">MSKKTCIVANVLLVIWFFLNMVGFRIGNFMLTEMAWKDDGIFFVIYIVMFLIFLAKDKYGKYSLTIWLSLWFITQFFSHWYYTIFGVTDKKLTTYNRIYANTYHLFPASDTILVPDLYHILLHGFILVALVCTISFCIKSRWKKEESSC</sequence>
<keyword evidence="3" id="KW-1185">Reference proteome</keyword>
<protein>
    <submittedName>
        <fullName evidence="2">Uncharacterized protein</fullName>
    </submittedName>
</protein>
<gene>
    <name evidence="2" type="ORF">CLPU_1c02730</name>
</gene>
<dbReference type="AlphaFoldDB" id="A0A0L0WF48"/>
<feature type="transmembrane region" description="Helical" evidence="1">
    <location>
        <begin position="39"/>
        <end position="55"/>
    </location>
</feature>
<evidence type="ECO:0000256" key="1">
    <source>
        <dbReference type="SAM" id="Phobius"/>
    </source>
</evidence>
<dbReference type="RefSeq" id="WP_050353834.1">
    <property type="nucleotide sequence ID" value="NZ_LGSS01000001.1"/>
</dbReference>
<dbReference type="OrthoDB" id="3078706at2"/>
<proteinExistence type="predicted"/>
<reference evidence="3" key="1">
    <citation type="submission" date="2015-07" db="EMBL/GenBank/DDBJ databases">
        <title>Draft genome sequence of the purine-degrading Gottschalkia purinilyticum DSM 1384 (formerly Clostridium purinilyticum).</title>
        <authorList>
            <person name="Poehlein A."/>
            <person name="Schiel-Bengelsdorf B."/>
            <person name="Bengelsdorf F.R."/>
            <person name="Daniel R."/>
            <person name="Duerre P."/>
        </authorList>
    </citation>
    <scope>NUCLEOTIDE SEQUENCE [LARGE SCALE GENOMIC DNA]</scope>
    <source>
        <strain evidence="3">DSM 1384</strain>
    </source>
</reference>
<evidence type="ECO:0000313" key="2">
    <source>
        <dbReference type="EMBL" id="KNF10108.1"/>
    </source>
</evidence>
<comment type="caution">
    <text evidence="2">The sequence shown here is derived from an EMBL/GenBank/DDBJ whole genome shotgun (WGS) entry which is preliminary data.</text>
</comment>
<accession>A0A0L0WF48</accession>
<dbReference type="EMBL" id="LGSS01000001">
    <property type="protein sequence ID" value="KNF10108.1"/>
    <property type="molecule type" value="Genomic_DNA"/>
</dbReference>
<dbReference type="Proteomes" id="UP000037267">
    <property type="component" value="Unassembled WGS sequence"/>
</dbReference>
<name>A0A0L0WF48_GOTPU</name>
<feature type="transmembrane region" description="Helical" evidence="1">
    <location>
        <begin position="7"/>
        <end position="27"/>
    </location>
</feature>
<keyword evidence="1" id="KW-1133">Transmembrane helix</keyword>
<organism evidence="2 3">
    <name type="scientific">Gottschalkia purinilytica</name>
    <name type="common">Clostridium purinilyticum</name>
    <dbReference type="NCBI Taxonomy" id="1503"/>
    <lineage>
        <taxon>Bacteria</taxon>
        <taxon>Bacillati</taxon>
        <taxon>Bacillota</taxon>
        <taxon>Tissierellia</taxon>
        <taxon>Tissierellales</taxon>
        <taxon>Gottschalkiaceae</taxon>
        <taxon>Gottschalkia</taxon>
    </lineage>
</organism>
<feature type="transmembrane region" description="Helical" evidence="1">
    <location>
        <begin position="117"/>
        <end position="138"/>
    </location>
</feature>
<keyword evidence="1" id="KW-0472">Membrane</keyword>